<dbReference type="InterPro" id="IPR024747">
    <property type="entry name" value="Pyridox_Oxase-rel"/>
</dbReference>
<dbReference type="EMBL" id="BAAATR010000002">
    <property type="protein sequence ID" value="GAA2229101.1"/>
    <property type="molecule type" value="Genomic_DNA"/>
</dbReference>
<name>A0ABN3DFD0_9ACTN</name>
<dbReference type="RefSeq" id="WP_344634610.1">
    <property type="nucleotide sequence ID" value="NZ_BAAATR010000002.1"/>
</dbReference>
<dbReference type="InterPro" id="IPR010982">
    <property type="entry name" value="Lambda_DNA-bd_dom_sf"/>
</dbReference>
<accession>A0ABN3DFD0</accession>
<dbReference type="Proteomes" id="UP001500305">
    <property type="component" value="Unassembled WGS sequence"/>
</dbReference>
<keyword evidence="2" id="KW-1185">Reference proteome</keyword>
<evidence type="ECO:0000313" key="2">
    <source>
        <dbReference type="Proteomes" id="UP001500305"/>
    </source>
</evidence>
<organism evidence="1 2">
    <name type="scientific">Kitasatospora cystarginea</name>
    <dbReference type="NCBI Taxonomy" id="58350"/>
    <lineage>
        <taxon>Bacteria</taxon>
        <taxon>Bacillati</taxon>
        <taxon>Actinomycetota</taxon>
        <taxon>Actinomycetes</taxon>
        <taxon>Kitasatosporales</taxon>
        <taxon>Streptomycetaceae</taxon>
        <taxon>Kitasatospora</taxon>
    </lineage>
</organism>
<dbReference type="InterPro" id="IPR012349">
    <property type="entry name" value="Split_barrel_FMN-bd"/>
</dbReference>
<dbReference type="Gene3D" id="2.30.110.10">
    <property type="entry name" value="Electron Transport, Fmn-binding Protein, Chain A"/>
    <property type="match status" value="1"/>
</dbReference>
<dbReference type="SUPFAM" id="SSF50475">
    <property type="entry name" value="FMN-binding split barrel"/>
    <property type="match status" value="1"/>
</dbReference>
<protein>
    <submittedName>
        <fullName evidence="1">Pyridoxamine 5'-phosphate oxidase family protein</fullName>
    </submittedName>
</protein>
<dbReference type="SUPFAM" id="SSF47413">
    <property type="entry name" value="lambda repressor-like DNA-binding domains"/>
    <property type="match status" value="1"/>
</dbReference>
<evidence type="ECO:0000313" key="1">
    <source>
        <dbReference type="EMBL" id="GAA2229101.1"/>
    </source>
</evidence>
<sequence length="226" mass="24510">MNEKTESEVADVRSADRVAVAQRITDRMRQLGLTEDDLANHAAMAPGYLRHLIRMGPDFDPGGFLRIAAALRLTYRELVEGRTDAPPGQTGPAPRPVLIHLAEPECWEKLGTHGVGRIALPVRPGPAIYPVNYTIDSGTVVYPADRPGGSAPEAGTAMSFEADHIDDRLSQGWSVLITGTAEYIEDADTVARISRLPGAESWAGGSHPLWVRIRPERTTGRRIGTT</sequence>
<gene>
    <name evidence="1" type="ORF">GCM10010430_06190</name>
</gene>
<proteinExistence type="predicted"/>
<comment type="caution">
    <text evidence="1">The sequence shown here is derived from an EMBL/GenBank/DDBJ whole genome shotgun (WGS) entry which is preliminary data.</text>
</comment>
<reference evidence="1 2" key="1">
    <citation type="journal article" date="2019" name="Int. J. Syst. Evol. Microbiol.">
        <title>The Global Catalogue of Microorganisms (GCM) 10K type strain sequencing project: providing services to taxonomists for standard genome sequencing and annotation.</title>
        <authorList>
            <consortium name="The Broad Institute Genomics Platform"/>
            <consortium name="The Broad Institute Genome Sequencing Center for Infectious Disease"/>
            <person name="Wu L."/>
            <person name="Ma J."/>
        </authorList>
    </citation>
    <scope>NUCLEOTIDE SEQUENCE [LARGE SCALE GENOMIC DNA]</scope>
    <source>
        <strain evidence="1 2">JCM 7356</strain>
    </source>
</reference>
<dbReference type="Pfam" id="PF12900">
    <property type="entry name" value="Pyridox_ox_2"/>
    <property type="match status" value="1"/>
</dbReference>